<feature type="transmembrane region" description="Helical" evidence="1">
    <location>
        <begin position="284"/>
        <end position="307"/>
    </location>
</feature>
<feature type="transmembrane region" description="Helical" evidence="1">
    <location>
        <begin position="319"/>
        <end position="341"/>
    </location>
</feature>
<feature type="transmembrane region" description="Helical" evidence="1">
    <location>
        <begin position="105"/>
        <end position="125"/>
    </location>
</feature>
<dbReference type="EMBL" id="CAJVPJ010003029">
    <property type="protein sequence ID" value="CAG8633580.1"/>
    <property type="molecule type" value="Genomic_DNA"/>
</dbReference>
<name>A0A9N9GTK3_9GLOM</name>
<sequence length="356" mass="40680">KGTYDIDMSDSGGSNEVYCLWHITIYNCRDSGYFVAVYFANAIISTVALILVGMIVFMRVRANSKPVLWKHGTFAPLEGFLLFVTMCLTDIFPTNWIFRELISDFQWMFAVICIITYLAGIFRAIPQMEFFQPSQVRITNVYVPTLSVIRAGYWLFVVFTVFVPETAATLAGYFRMHDNQYLTDVFTAVRLLCYTVSSVLISLGFIIYGRMLVRLTRASFTIVQGRGAVEGDRTYPTGMWEQESRMVYDANRPVPVTVQTERERETERAFRHKKFKYDLRRMRTFNYAAISIYGFFGVTSFALAFWYKTIFANMLLSKLQAFAANVGSPMTAMTVLVAILLSEIVRCRGVTSGARQ</sequence>
<feature type="non-terminal residue" evidence="2">
    <location>
        <position position="356"/>
    </location>
</feature>
<feature type="transmembrane region" description="Helical" evidence="1">
    <location>
        <begin position="79"/>
        <end position="99"/>
    </location>
</feature>
<protein>
    <submittedName>
        <fullName evidence="2">10625_t:CDS:1</fullName>
    </submittedName>
</protein>
<evidence type="ECO:0000256" key="1">
    <source>
        <dbReference type="SAM" id="Phobius"/>
    </source>
</evidence>
<keyword evidence="1" id="KW-1133">Transmembrane helix</keyword>
<feature type="transmembrane region" description="Helical" evidence="1">
    <location>
        <begin position="186"/>
        <end position="208"/>
    </location>
</feature>
<reference evidence="2" key="1">
    <citation type="submission" date="2021-06" db="EMBL/GenBank/DDBJ databases">
        <authorList>
            <person name="Kallberg Y."/>
            <person name="Tangrot J."/>
            <person name="Rosling A."/>
        </authorList>
    </citation>
    <scope>NUCLEOTIDE SEQUENCE</scope>
    <source>
        <strain evidence="2">IA702</strain>
    </source>
</reference>
<accession>A0A9N9GTK3</accession>
<dbReference type="AlphaFoldDB" id="A0A9N9GTK3"/>
<feature type="transmembrane region" description="Helical" evidence="1">
    <location>
        <begin position="153"/>
        <end position="174"/>
    </location>
</feature>
<evidence type="ECO:0000313" key="3">
    <source>
        <dbReference type="Proteomes" id="UP000789572"/>
    </source>
</evidence>
<keyword evidence="3" id="KW-1185">Reference proteome</keyword>
<comment type="caution">
    <text evidence="2">The sequence shown here is derived from an EMBL/GenBank/DDBJ whole genome shotgun (WGS) entry which is preliminary data.</text>
</comment>
<gene>
    <name evidence="2" type="ORF">POCULU_LOCUS9030</name>
</gene>
<keyword evidence="1" id="KW-0812">Transmembrane</keyword>
<proteinExistence type="predicted"/>
<dbReference type="Proteomes" id="UP000789572">
    <property type="component" value="Unassembled WGS sequence"/>
</dbReference>
<feature type="transmembrane region" description="Helical" evidence="1">
    <location>
        <begin position="35"/>
        <end position="58"/>
    </location>
</feature>
<dbReference type="OrthoDB" id="2383404at2759"/>
<evidence type="ECO:0000313" key="2">
    <source>
        <dbReference type="EMBL" id="CAG8633580.1"/>
    </source>
</evidence>
<organism evidence="2 3">
    <name type="scientific">Paraglomus occultum</name>
    <dbReference type="NCBI Taxonomy" id="144539"/>
    <lineage>
        <taxon>Eukaryota</taxon>
        <taxon>Fungi</taxon>
        <taxon>Fungi incertae sedis</taxon>
        <taxon>Mucoromycota</taxon>
        <taxon>Glomeromycotina</taxon>
        <taxon>Glomeromycetes</taxon>
        <taxon>Paraglomerales</taxon>
        <taxon>Paraglomeraceae</taxon>
        <taxon>Paraglomus</taxon>
    </lineage>
</organism>
<keyword evidence="1" id="KW-0472">Membrane</keyword>